<dbReference type="InterPro" id="IPR000719">
    <property type="entry name" value="Prot_kinase_dom"/>
</dbReference>
<evidence type="ECO:0000259" key="7">
    <source>
        <dbReference type="PROSITE" id="PS50011"/>
    </source>
</evidence>
<evidence type="ECO:0000256" key="1">
    <source>
        <dbReference type="ARBA" id="ARBA00022679"/>
    </source>
</evidence>
<dbReference type="SMART" id="SM00220">
    <property type="entry name" value="S_TKc"/>
    <property type="match status" value="1"/>
</dbReference>
<evidence type="ECO:0000256" key="2">
    <source>
        <dbReference type="ARBA" id="ARBA00022741"/>
    </source>
</evidence>
<gene>
    <name evidence="8" type="ORF">PPERSA_01146</name>
</gene>
<dbReference type="GO" id="GO:0004674">
    <property type="term" value="F:protein serine/threonine kinase activity"/>
    <property type="evidence" value="ECO:0007669"/>
    <property type="project" value="UniProtKB-KW"/>
</dbReference>
<comment type="caution">
    <text evidence="8">The sequence shown here is derived from an EMBL/GenBank/DDBJ whole genome shotgun (WGS) entry which is preliminary data.</text>
</comment>
<dbReference type="GO" id="GO:0005776">
    <property type="term" value="C:autophagosome"/>
    <property type="evidence" value="ECO:0007669"/>
    <property type="project" value="TreeGrafter"/>
</dbReference>
<keyword evidence="3 8" id="KW-0418">Kinase</keyword>
<dbReference type="PANTHER" id="PTHR24348:SF22">
    <property type="entry name" value="NON-SPECIFIC SERINE_THREONINE PROTEIN KINASE"/>
    <property type="match status" value="1"/>
</dbReference>
<dbReference type="GO" id="GO:0010506">
    <property type="term" value="P:regulation of autophagy"/>
    <property type="evidence" value="ECO:0007669"/>
    <property type="project" value="InterPro"/>
</dbReference>
<evidence type="ECO:0000313" key="8">
    <source>
        <dbReference type="EMBL" id="KRX06068.1"/>
    </source>
</evidence>
<dbReference type="PROSITE" id="PS00107">
    <property type="entry name" value="PROTEIN_KINASE_ATP"/>
    <property type="match status" value="1"/>
</dbReference>
<dbReference type="GO" id="GO:0000045">
    <property type="term" value="P:autophagosome assembly"/>
    <property type="evidence" value="ECO:0007669"/>
    <property type="project" value="TreeGrafter"/>
</dbReference>
<keyword evidence="1" id="KW-0808">Transferase</keyword>
<dbReference type="InterPro" id="IPR008271">
    <property type="entry name" value="Ser/Thr_kinase_AS"/>
</dbReference>
<dbReference type="OrthoDB" id="6513151at2759"/>
<dbReference type="InterPro" id="IPR045269">
    <property type="entry name" value="Atg1-like"/>
</dbReference>
<evidence type="ECO:0000256" key="5">
    <source>
        <dbReference type="PROSITE-ProRule" id="PRU10141"/>
    </source>
</evidence>
<accession>A0A0V0QV20</accession>
<name>A0A0V0QV20_PSEPJ</name>
<dbReference type="GO" id="GO:0034045">
    <property type="term" value="C:phagophore assembly site membrane"/>
    <property type="evidence" value="ECO:0007669"/>
    <property type="project" value="TreeGrafter"/>
</dbReference>
<dbReference type="InterPro" id="IPR017441">
    <property type="entry name" value="Protein_kinase_ATP_BS"/>
</dbReference>
<proteinExistence type="inferred from homology"/>
<dbReference type="EMBL" id="LDAU01000102">
    <property type="protein sequence ID" value="KRX06068.1"/>
    <property type="molecule type" value="Genomic_DNA"/>
</dbReference>
<comment type="similarity">
    <text evidence="6">Belongs to the protein kinase superfamily.</text>
</comment>
<evidence type="ECO:0000313" key="9">
    <source>
        <dbReference type="Proteomes" id="UP000054937"/>
    </source>
</evidence>
<keyword evidence="9" id="KW-1185">Reference proteome</keyword>
<reference evidence="8 9" key="1">
    <citation type="journal article" date="2015" name="Sci. Rep.">
        <title>Genome of the facultative scuticociliatosis pathogen Pseudocohnilembus persalinus provides insight into its virulence through horizontal gene transfer.</title>
        <authorList>
            <person name="Xiong J."/>
            <person name="Wang G."/>
            <person name="Cheng J."/>
            <person name="Tian M."/>
            <person name="Pan X."/>
            <person name="Warren A."/>
            <person name="Jiang C."/>
            <person name="Yuan D."/>
            <person name="Miao W."/>
        </authorList>
    </citation>
    <scope>NUCLEOTIDE SEQUENCE [LARGE SCALE GENOMIC DNA]</scope>
    <source>
        <strain evidence="8">36N120E</strain>
    </source>
</reference>
<protein>
    <submittedName>
        <fullName evidence="8">Protein kinase-like domain</fullName>
    </submittedName>
</protein>
<keyword evidence="2 5" id="KW-0547">Nucleotide-binding</keyword>
<keyword evidence="6" id="KW-0723">Serine/threonine-protein kinase</keyword>
<dbReference type="SUPFAM" id="SSF56112">
    <property type="entry name" value="Protein kinase-like (PK-like)"/>
    <property type="match status" value="1"/>
</dbReference>
<feature type="binding site" evidence="5">
    <location>
        <position position="147"/>
    </location>
    <ligand>
        <name>ATP</name>
        <dbReference type="ChEBI" id="CHEBI:30616"/>
    </ligand>
</feature>
<dbReference type="InterPro" id="IPR011009">
    <property type="entry name" value="Kinase-like_dom_sf"/>
</dbReference>
<sequence length="492" mass="57845">MNYTIKVQFISYLTEVRQLGYISNSNFKFPSQEIIEFIDSEVKKMTLHLIHEKPQLEQDGQNHSTTNYNDDKAIDKLKEIQHRQQKQNEEIDGDYIFKRQMSMQNFETQETLNKMDQYNLIKIIGQGEYGTVFLGQSTKTKELVAIKAIQPSRDLFEAEPHKYYEKEKLAYELVGEHPNVVKIVDYFYMVQYNYETRSGQVDAIVLEYLPNGHLELLISKEDNQQSISNGLEETSARVMFRQMLNGVKHIHSKGLCHRDIKLENMVLDSQNEVKIIDLTFVTDDKKIDNNQRIGTNQYMAPEVGRCDPYYGQRADIYSLGVCLFRLVTGGYPCLFRAGISDGIYNALYDKNYDKFWEEINYNRQDHNLEELNNLTPEFKDLVQGMLANNDNERFTIKQIEEHPWMQKHDFSDNNSTSTNNKQMNKLNSYKRVTSKTLKEQINDRRFTLPIFSPLLNLDLGKIKKQLETLKKKNPQFIQQYRQNYRSTLNKTL</sequence>
<dbReference type="GO" id="GO:0000422">
    <property type="term" value="P:autophagy of mitochondrion"/>
    <property type="evidence" value="ECO:0007669"/>
    <property type="project" value="TreeGrafter"/>
</dbReference>
<dbReference type="PANTHER" id="PTHR24348">
    <property type="entry name" value="SERINE/THREONINE-PROTEIN KINASE UNC-51-RELATED"/>
    <property type="match status" value="1"/>
</dbReference>
<keyword evidence="4 5" id="KW-0067">ATP-binding</keyword>
<dbReference type="GO" id="GO:0005829">
    <property type="term" value="C:cytosol"/>
    <property type="evidence" value="ECO:0007669"/>
    <property type="project" value="TreeGrafter"/>
</dbReference>
<dbReference type="PROSITE" id="PS00108">
    <property type="entry name" value="PROTEIN_KINASE_ST"/>
    <property type="match status" value="1"/>
</dbReference>
<evidence type="ECO:0000256" key="4">
    <source>
        <dbReference type="ARBA" id="ARBA00022840"/>
    </source>
</evidence>
<dbReference type="Pfam" id="PF00069">
    <property type="entry name" value="Pkinase"/>
    <property type="match status" value="1"/>
</dbReference>
<dbReference type="GO" id="GO:0042594">
    <property type="term" value="P:response to starvation"/>
    <property type="evidence" value="ECO:0007669"/>
    <property type="project" value="TreeGrafter"/>
</dbReference>
<dbReference type="GO" id="GO:0034727">
    <property type="term" value="P:piecemeal microautophagy of the nucleus"/>
    <property type="evidence" value="ECO:0007669"/>
    <property type="project" value="TreeGrafter"/>
</dbReference>
<evidence type="ECO:0000256" key="3">
    <source>
        <dbReference type="ARBA" id="ARBA00022777"/>
    </source>
</evidence>
<dbReference type="Gene3D" id="1.10.510.10">
    <property type="entry name" value="Transferase(Phosphotransferase) domain 1"/>
    <property type="match status" value="1"/>
</dbReference>
<feature type="domain" description="Protein kinase" evidence="7">
    <location>
        <begin position="118"/>
        <end position="405"/>
    </location>
</feature>
<dbReference type="Proteomes" id="UP000054937">
    <property type="component" value="Unassembled WGS sequence"/>
</dbReference>
<dbReference type="GO" id="GO:0061709">
    <property type="term" value="P:reticulophagy"/>
    <property type="evidence" value="ECO:0007669"/>
    <property type="project" value="TreeGrafter"/>
</dbReference>
<dbReference type="InParanoid" id="A0A0V0QV20"/>
<evidence type="ECO:0000256" key="6">
    <source>
        <dbReference type="RuleBase" id="RU000304"/>
    </source>
</evidence>
<dbReference type="GO" id="GO:0005524">
    <property type="term" value="F:ATP binding"/>
    <property type="evidence" value="ECO:0007669"/>
    <property type="project" value="UniProtKB-UniRule"/>
</dbReference>
<organism evidence="8 9">
    <name type="scientific">Pseudocohnilembus persalinus</name>
    <name type="common">Ciliate</name>
    <dbReference type="NCBI Taxonomy" id="266149"/>
    <lineage>
        <taxon>Eukaryota</taxon>
        <taxon>Sar</taxon>
        <taxon>Alveolata</taxon>
        <taxon>Ciliophora</taxon>
        <taxon>Intramacronucleata</taxon>
        <taxon>Oligohymenophorea</taxon>
        <taxon>Scuticociliatia</taxon>
        <taxon>Philasterida</taxon>
        <taxon>Pseudocohnilembidae</taxon>
        <taxon>Pseudocohnilembus</taxon>
    </lineage>
</organism>
<dbReference type="AlphaFoldDB" id="A0A0V0QV20"/>
<dbReference type="PROSITE" id="PS50011">
    <property type="entry name" value="PROTEIN_KINASE_DOM"/>
    <property type="match status" value="1"/>
</dbReference>